<evidence type="ECO:0000313" key="1">
    <source>
        <dbReference type="EMBL" id="CAK8991522.1"/>
    </source>
</evidence>
<protein>
    <submittedName>
        <fullName evidence="1">Uncharacterized protein</fullName>
    </submittedName>
</protein>
<gene>
    <name evidence="1" type="ORF">CCMP2556_LOCUS2492</name>
</gene>
<keyword evidence="2" id="KW-1185">Reference proteome</keyword>
<accession>A0ABP0HNR2</accession>
<feature type="non-terminal residue" evidence="1">
    <location>
        <position position="406"/>
    </location>
</feature>
<reference evidence="1 2" key="1">
    <citation type="submission" date="2024-02" db="EMBL/GenBank/DDBJ databases">
        <authorList>
            <person name="Chen Y."/>
            <person name="Shah S."/>
            <person name="Dougan E. K."/>
            <person name="Thang M."/>
            <person name="Chan C."/>
        </authorList>
    </citation>
    <scope>NUCLEOTIDE SEQUENCE [LARGE SCALE GENOMIC DNA]</scope>
</reference>
<dbReference type="Proteomes" id="UP001642484">
    <property type="component" value="Unassembled WGS sequence"/>
</dbReference>
<name>A0ABP0HNR2_9DINO</name>
<proteinExistence type="predicted"/>
<comment type="caution">
    <text evidence="1">The sequence shown here is derived from an EMBL/GenBank/DDBJ whole genome shotgun (WGS) entry which is preliminary data.</text>
</comment>
<sequence>MEKLLAEKIGINKKLQGILPLLTLANYAYGIKLRPSALMVHDKNRGGAMLNAWDVHRKGAAILDAGLQPKLVIPSSICIEMASDGESRKRQLNANQNLAATSSGMLPAPIGDERCLKLGNSHWVMFCKALQAGCVNPKGQQLHTPAELEKLMAEGWERQAISEKVEQPFPSFPSLCQSALNSVNSNATSTGELEAMLQLASYLKSGATLSDAVEAVHAAQPVCGHYLQDIATFVKLYTGGEDFPLLDQLKGFCLAIGEEMMGLLANFDFKQDGSQLVMCRIALLHAILTSKRCTDGYSKLIFKSDLDKMKGSLKDSTKQIEDLLLGAWKQTLAVMKTGEGEKASFAFGKLSVRLILVLLAKQKRSRDTVEFDSFEEVAQRFTDELTGRTISRSSHAGDEKKVVCRK</sequence>
<dbReference type="EMBL" id="CAXAMN010000942">
    <property type="protein sequence ID" value="CAK8991522.1"/>
    <property type="molecule type" value="Genomic_DNA"/>
</dbReference>
<evidence type="ECO:0000313" key="2">
    <source>
        <dbReference type="Proteomes" id="UP001642484"/>
    </source>
</evidence>
<organism evidence="1 2">
    <name type="scientific">Durusdinium trenchii</name>
    <dbReference type="NCBI Taxonomy" id="1381693"/>
    <lineage>
        <taxon>Eukaryota</taxon>
        <taxon>Sar</taxon>
        <taxon>Alveolata</taxon>
        <taxon>Dinophyceae</taxon>
        <taxon>Suessiales</taxon>
        <taxon>Symbiodiniaceae</taxon>
        <taxon>Durusdinium</taxon>
    </lineage>
</organism>